<evidence type="ECO:0000256" key="1">
    <source>
        <dbReference type="ARBA" id="ARBA00005417"/>
    </source>
</evidence>
<dbReference type="FunFam" id="3.40.50.300:FF:000042">
    <property type="entry name" value="Maltose/maltodextrin ABC transporter, ATP-binding protein"/>
    <property type="match status" value="1"/>
</dbReference>
<dbReference type="InterPro" id="IPR015855">
    <property type="entry name" value="ABC_transpr_MalK-like"/>
</dbReference>
<dbReference type="Proteomes" id="UP000646365">
    <property type="component" value="Unassembled WGS sequence"/>
</dbReference>
<evidence type="ECO:0000313" key="7">
    <source>
        <dbReference type="Proteomes" id="UP000646365"/>
    </source>
</evidence>
<dbReference type="InterPro" id="IPR047641">
    <property type="entry name" value="ABC_transpr_MalK/UgpC-like"/>
</dbReference>
<dbReference type="PANTHER" id="PTHR43875:SF3">
    <property type="entry name" value="MALTOSE_MALTODEXTRIN IMPORT ATP-BINDING PROTEIN MALK"/>
    <property type="match status" value="1"/>
</dbReference>
<keyword evidence="3" id="KW-0547">Nucleotide-binding</keyword>
<evidence type="ECO:0000313" key="6">
    <source>
        <dbReference type="EMBL" id="GGF05263.1"/>
    </source>
</evidence>
<evidence type="ECO:0000256" key="4">
    <source>
        <dbReference type="ARBA" id="ARBA00022840"/>
    </source>
</evidence>
<dbReference type="Pfam" id="PF00005">
    <property type="entry name" value="ABC_tran"/>
    <property type="match status" value="1"/>
</dbReference>
<keyword evidence="7" id="KW-1185">Reference proteome</keyword>
<sequence length="376" mass="40681">MATLQMRDIQKSYGGLSVIKGIDLEVADRELVVFVGPSGCGKSTLLRMIAGLEDISGGDLYIDGKRMNEIGPADRGLAMVFQSYALYPHMTVRQNMGFALKLAHVSRQERERKVAEAARILQLEPYLDRKPGQMSGGQRQRVAIGRAIVRNPKIFLFDEPLSNLDAALRGQMRIELARLHEELNATMIYVTHDQIEAMTMADKIVVLQAGRIEQVGTPLQLYHHPANLFVAGFIGAPRMNFLKGRVAGADPTGVAIDLPSGARIAVPVEPGRARDGDAVTLGVRPEALRLDAAGPLAGTVRLVERLGGLTLIHVDLDRDGPVVVQIEGSDGTMPHQTVRLAVDPAACHLFDEEGAALDHIARHPLAHALAPSSLAH</sequence>
<proteinExistence type="inferred from homology"/>
<keyword evidence="2" id="KW-0813">Transport</keyword>
<accession>A0A8J2YQJ9</accession>
<dbReference type="PROSITE" id="PS50893">
    <property type="entry name" value="ABC_TRANSPORTER_2"/>
    <property type="match status" value="1"/>
</dbReference>
<dbReference type="InterPro" id="IPR008995">
    <property type="entry name" value="Mo/tungstate-bd_C_term_dom"/>
</dbReference>
<organism evidence="6 7">
    <name type="scientific">Aliidongia dinghuensis</name>
    <dbReference type="NCBI Taxonomy" id="1867774"/>
    <lineage>
        <taxon>Bacteria</taxon>
        <taxon>Pseudomonadati</taxon>
        <taxon>Pseudomonadota</taxon>
        <taxon>Alphaproteobacteria</taxon>
        <taxon>Rhodospirillales</taxon>
        <taxon>Dongiaceae</taxon>
        <taxon>Aliidongia</taxon>
    </lineage>
</organism>
<dbReference type="Gene3D" id="2.40.50.100">
    <property type="match status" value="1"/>
</dbReference>
<evidence type="ECO:0000256" key="2">
    <source>
        <dbReference type="ARBA" id="ARBA00022448"/>
    </source>
</evidence>
<dbReference type="GO" id="GO:0015423">
    <property type="term" value="F:ABC-type maltose transporter activity"/>
    <property type="evidence" value="ECO:0007669"/>
    <property type="project" value="TreeGrafter"/>
</dbReference>
<protein>
    <submittedName>
        <fullName evidence="6">Sugar ABC transporter ATP-binding protein</fullName>
    </submittedName>
</protein>
<dbReference type="InterPro" id="IPR013611">
    <property type="entry name" value="Transp-assoc_OB_typ2"/>
</dbReference>
<dbReference type="NCBIfam" id="NF008653">
    <property type="entry name" value="PRK11650.1"/>
    <property type="match status" value="1"/>
</dbReference>
<dbReference type="Pfam" id="PF08402">
    <property type="entry name" value="TOBE_2"/>
    <property type="match status" value="1"/>
</dbReference>
<gene>
    <name evidence="6" type="ORF">GCM10011611_08430</name>
</gene>
<evidence type="ECO:0000259" key="5">
    <source>
        <dbReference type="PROSITE" id="PS50893"/>
    </source>
</evidence>
<reference evidence="6" key="1">
    <citation type="journal article" date="2014" name="Int. J. Syst. Evol. Microbiol.">
        <title>Complete genome sequence of Corynebacterium casei LMG S-19264T (=DSM 44701T), isolated from a smear-ripened cheese.</title>
        <authorList>
            <consortium name="US DOE Joint Genome Institute (JGI-PGF)"/>
            <person name="Walter F."/>
            <person name="Albersmeier A."/>
            <person name="Kalinowski J."/>
            <person name="Ruckert C."/>
        </authorList>
    </citation>
    <scope>NUCLEOTIDE SEQUENCE</scope>
    <source>
        <strain evidence="6">CGMCC 1.15725</strain>
    </source>
</reference>
<dbReference type="AlphaFoldDB" id="A0A8J2YQJ9"/>
<dbReference type="SUPFAM" id="SSF50331">
    <property type="entry name" value="MOP-like"/>
    <property type="match status" value="1"/>
</dbReference>
<keyword evidence="4 6" id="KW-0067">ATP-binding</keyword>
<dbReference type="GO" id="GO:1990060">
    <property type="term" value="C:maltose transport complex"/>
    <property type="evidence" value="ECO:0007669"/>
    <property type="project" value="TreeGrafter"/>
</dbReference>
<reference evidence="6" key="2">
    <citation type="submission" date="2020-09" db="EMBL/GenBank/DDBJ databases">
        <authorList>
            <person name="Sun Q."/>
            <person name="Zhou Y."/>
        </authorList>
    </citation>
    <scope>NUCLEOTIDE SEQUENCE</scope>
    <source>
        <strain evidence="6">CGMCC 1.15725</strain>
    </source>
</reference>
<dbReference type="Gene3D" id="3.40.50.300">
    <property type="entry name" value="P-loop containing nucleotide triphosphate hydrolases"/>
    <property type="match status" value="1"/>
</dbReference>
<comment type="caution">
    <text evidence="6">The sequence shown here is derived from an EMBL/GenBank/DDBJ whole genome shotgun (WGS) entry which is preliminary data.</text>
</comment>
<feature type="domain" description="ABC transporter" evidence="5">
    <location>
        <begin position="4"/>
        <end position="234"/>
    </location>
</feature>
<dbReference type="InterPro" id="IPR003593">
    <property type="entry name" value="AAA+_ATPase"/>
</dbReference>
<dbReference type="InterPro" id="IPR012340">
    <property type="entry name" value="NA-bd_OB-fold"/>
</dbReference>
<dbReference type="EMBL" id="BMJQ01000002">
    <property type="protein sequence ID" value="GGF05263.1"/>
    <property type="molecule type" value="Genomic_DNA"/>
</dbReference>
<dbReference type="Gene3D" id="2.40.50.140">
    <property type="entry name" value="Nucleic acid-binding proteins"/>
    <property type="match status" value="1"/>
</dbReference>
<dbReference type="SMART" id="SM00382">
    <property type="entry name" value="AAA"/>
    <property type="match status" value="1"/>
</dbReference>
<comment type="similarity">
    <text evidence="1">Belongs to the ABC transporter superfamily.</text>
</comment>
<dbReference type="InterPro" id="IPR027417">
    <property type="entry name" value="P-loop_NTPase"/>
</dbReference>
<dbReference type="InterPro" id="IPR003439">
    <property type="entry name" value="ABC_transporter-like_ATP-bd"/>
</dbReference>
<dbReference type="PANTHER" id="PTHR43875">
    <property type="entry name" value="MALTODEXTRIN IMPORT ATP-BINDING PROTEIN MSMX"/>
    <property type="match status" value="1"/>
</dbReference>
<dbReference type="GO" id="GO:0005524">
    <property type="term" value="F:ATP binding"/>
    <property type="evidence" value="ECO:0007669"/>
    <property type="project" value="UniProtKB-KW"/>
</dbReference>
<dbReference type="PROSITE" id="PS00211">
    <property type="entry name" value="ABC_TRANSPORTER_1"/>
    <property type="match status" value="1"/>
</dbReference>
<dbReference type="SUPFAM" id="SSF52540">
    <property type="entry name" value="P-loop containing nucleoside triphosphate hydrolases"/>
    <property type="match status" value="1"/>
</dbReference>
<dbReference type="InterPro" id="IPR017871">
    <property type="entry name" value="ABC_transporter-like_CS"/>
</dbReference>
<dbReference type="GO" id="GO:0055052">
    <property type="term" value="C:ATP-binding cassette (ABC) transporter complex, substrate-binding subunit-containing"/>
    <property type="evidence" value="ECO:0007669"/>
    <property type="project" value="TreeGrafter"/>
</dbReference>
<dbReference type="GO" id="GO:0016887">
    <property type="term" value="F:ATP hydrolysis activity"/>
    <property type="evidence" value="ECO:0007669"/>
    <property type="project" value="InterPro"/>
</dbReference>
<name>A0A8J2YQJ9_9PROT</name>
<evidence type="ECO:0000256" key="3">
    <source>
        <dbReference type="ARBA" id="ARBA00022741"/>
    </source>
</evidence>
<dbReference type="CDD" id="cd03301">
    <property type="entry name" value="ABC_MalK_N"/>
    <property type="match status" value="1"/>
</dbReference>
<dbReference type="RefSeq" id="WP_189042842.1">
    <property type="nucleotide sequence ID" value="NZ_BMJQ01000002.1"/>
</dbReference>